<dbReference type="CDD" id="cd04590">
    <property type="entry name" value="CBS_pair_CorC_HlyC_assoc"/>
    <property type="match status" value="1"/>
</dbReference>
<organism evidence="14 15">
    <name type="scientific">Clostridium sardiniense</name>
    <name type="common">Clostridium absonum</name>
    <dbReference type="NCBI Taxonomy" id="29369"/>
    <lineage>
        <taxon>Bacteria</taxon>
        <taxon>Bacillati</taxon>
        <taxon>Bacillota</taxon>
        <taxon>Clostridia</taxon>
        <taxon>Eubacteriales</taxon>
        <taxon>Clostridiaceae</taxon>
        <taxon>Clostridium</taxon>
    </lineage>
</organism>
<comment type="similarity">
    <text evidence="2">Belongs to the UPF0053 family.</text>
</comment>
<dbReference type="SMART" id="SM01091">
    <property type="entry name" value="CorC_HlyC"/>
    <property type="match status" value="1"/>
</dbReference>
<feature type="transmembrane region" description="Helical" evidence="11">
    <location>
        <begin position="139"/>
        <end position="158"/>
    </location>
</feature>
<dbReference type="Pfam" id="PF01595">
    <property type="entry name" value="CNNM"/>
    <property type="match status" value="1"/>
</dbReference>
<reference evidence="14 15" key="1">
    <citation type="journal article" date="2021" name="Cell Host Microbe">
        <title>in vivo commensal control of Clostridioides difficile virulence.</title>
        <authorList>
            <person name="Girinathan B.P."/>
            <person name="Dibenedetto N."/>
            <person name="Worley J.N."/>
            <person name="Peltier J."/>
            <person name="Arrieta-Ortiz M.L."/>
            <person name="Rupa Christinal Immanuel S."/>
            <person name="Lavin R."/>
            <person name="Delaney M.L."/>
            <person name="Cummins C."/>
            <person name="Hoffmann M."/>
            <person name="Luo Y."/>
            <person name="Gonzalez-Escalona N."/>
            <person name="Allard M."/>
            <person name="Onderdonk A.B."/>
            <person name="Gerber G.K."/>
            <person name="Sonenshein A.L."/>
            <person name="Baliga N."/>
            <person name="Dupuy B."/>
            <person name="Bry L."/>
        </authorList>
    </citation>
    <scope>NUCLEOTIDE SEQUENCE [LARGE SCALE GENOMIC DNA]</scope>
    <source>
        <strain evidence="14 15">DSM 599</strain>
    </source>
</reference>
<evidence type="ECO:0000256" key="2">
    <source>
        <dbReference type="ARBA" id="ARBA00006337"/>
    </source>
</evidence>
<gene>
    <name evidence="14" type="ORF">K5V21_14175</name>
</gene>
<feature type="transmembrane region" description="Helical" evidence="11">
    <location>
        <begin position="12"/>
        <end position="34"/>
    </location>
</feature>
<keyword evidence="4 10" id="KW-0812">Transmembrane</keyword>
<dbReference type="InterPro" id="IPR016169">
    <property type="entry name" value="FAD-bd_PCMH_sub2"/>
</dbReference>
<keyword evidence="15" id="KW-1185">Reference proteome</keyword>
<evidence type="ECO:0000256" key="7">
    <source>
        <dbReference type="ARBA" id="ARBA00023122"/>
    </source>
</evidence>
<comment type="caution">
    <text evidence="14">The sequence shown here is derived from an EMBL/GenBank/DDBJ whole genome shotgun (WGS) entry which is preliminary data.</text>
</comment>
<proteinExistence type="inferred from homology"/>
<dbReference type="SUPFAM" id="SSF56176">
    <property type="entry name" value="FAD-binding/transporter-associated domain-like"/>
    <property type="match status" value="1"/>
</dbReference>
<keyword evidence="3" id="KW-1003">Cell membrane</keyword>
<accession>A0ABS7L162</accession>
<evidence type="ECO:0000256" key="5">
    <source>
        <dbReference type="ARBA" id="ARBA00022737"/>
    </source>
</evidence>
<evidence type="ECO:0000259" key="12">
    <source>
        <dbReference type="PROSITE" id="PS51371"/>
    </source>
</evidence>
<evidence type="ECO:0000313" key="14">
    <source>
        <dbReference type="EMBL" id="MBY0756592.1"/>
    </source>
</evidence>
<evidence type="ECO:0000256" key="9">
    <source>
        <dbReference type="PROSITE-ProRule" id="PRU00703"/>
    </source>
</evidence>
<name>A0ABS7L162_CLOSR</name>
<dbReference type="SUPFAM" id="SSF54631">
    <property type="entry name" value="CBS-domain pair"/>
    <property type="match status" value="1"/>
</dbReference>
<evidence type="ECO:0000256" key="1">
    <source>
        <dbReference type="ARBA" id="ARBA00004651"/>
    </source>
</evidence>
<protein>
    <submittedName>
        <fullName evidence="14">Hemolysin family protein</fullName>
    </submittedName>
</protein>
<dbReference type="RefSeq" id="WP_221861832.1">
    <property type="nucleotide sequence ID" value="NZ_JAIKTU010000011.1"/>
</dbReference>
<dbReference type="Pfam" id="PF00571">
    <property type="entry name" value="CBS"/>
    <property type="match status" value="1"/>
</dbReference>
<keyword evidence="8 10" id="KW-0472">Membrane</keyword>
<dbReference type="Gene3D" id="3.30.465.10">
    <property type="match status" value="1"/>
</dbReference>
<feature type="transmembrane region" description="Helical" evidence="11">
    <location>
        <begin position="107"/>
        <end position="127"/>
    </location>
</feature>
<keyword evidence="7 9" id="KW-0129">CBS domain</keyword>
<evidence type="ECO:0000256" key="6">
    <source>
        <dbReference type="ARBA" id="ARBA00022989"/>
    </source>
</evidence>
<dbReference type="InterPro" id="IPR036318">
    <property type="entry name" value="FAD-bd_PCMH-like_sf"/>
</dbReference>
<dbReference type="InterPro" id="IPR002550">
    <property type="entry name" value="CNNM"/>
</dbReference>
<evidence type="ECO:0000256" key="4">
    <source>
        <dbReference type="ARBA" id="ARBA00022692"/>
    </source>
</evidence>
<evidence type="ECO:0000259" key="13">
    <source>
        <dbReference type="PROSITE" id="PS51846"/>
    </source>
</evidence>
<dbReference type="PANTHER" id="PTHR43099:SF2">
    <property type="entry name" value="UPF0053 PROTEIN YRKA"/>
    <property type="match status" value="1"/>
</dbReference>
<dbReference type="InterPro" id="IPR051676">
    <property type="entry name" value="UPF0053_domain"/>
</dbReference>
<dbReference type="Gene3D" id="3.10.580.10">
    <property type="entry name" value="CBS-domain"/>
    <property type="match status" value="1"/>
</dbReference>
<feature type="transmembrane region" description="Helical" evidence="11">
    <location>
        <begin position="65"/>
        <end position="92"/>
    </location>
</feature>
<dbReference type="InterPro" id="IPR046342">
    <property type="entry name" value="CBS_dom_sf"/>
</dbReference>
<feature type="domain" description="CBS" evidence="12">
    <location>
        <begin position="290"/>
        <end position="347"/>
    </location>
</feature>
<dbReference type="InterPro" id="IPR000644">
    <property type="entry name" value="CBS_dom"/>
</dbReference>
<keyword evidence="6 10" id="KW-1133">Transmembrane helix</keyword>
<dbReference type="InterPro" id="IPR044751">
    <property type="entry name" value="Ion_transp-like_CBS"/>
</dbReference>
<evidence type="ECO:0000256" key="3">
    <source>
        <dbReference type="ARBA" id="ARBA00022475"/>
    </source>
</evidence>
<dbReference type="PROSITE" id="PS51846">
    <property type="entry name" value="CNNM"/>
    <property type="match status" value="1"/>
</dbReference>
<dbReference type="PROSITE" id="PS51371">
    <property type="entry name" value="CBS"/>
    <property type="match status" value="1"/>
</dbReference>
<dbReference type="EMBL" id="JAIKTU010000011">
    <property type="protein sequence ID" value="MBY0756592.1"/>
    <property type="molecule type" value="Genomic_DNA"/>
</dbReference>
<evidence type="ECO:0000313" key="15">
    <source>
        <dbReference type="Proteomes" id="UP001299068"/>
    </source>
</evidence>
<comment type="subcellular location">
    <subcellularLocation>
        <location evidence="1">Cell membrane</location>
        <topology evidence="1">Multi-pass membrane protein</topology>
    </subcellularLocation>
</comment>
<dbReference type="PANTHER" id="PTHR43099">
    <property type="entry name" value="UPF0053 PROTEIN YRKA"/>
    <property type="match status" value="1"/>
</dbReference>
<evidence type="ECO:0000256" key="10">
    <source>
        <dbReference type="PROSITE-ProRule" id="PRU01193"/>
    </source>
</evidence>
<keyword evidence="5" id="KW-0677">Repeat</keyword>
<sequence>MLEPEPGSIIPQLILVLILTGVNAFFSSAEMAIVSVNKNRIKMLAEEGNKKAKLLEKVMKDQSNFLATIQVGITLAGFFSSASAATGISVVVSEKLSSFNLPYTKQISLILVTIAISYLTLVLGELVPKRIALQRKEKIALSSVKIIYLTSIIAKPFIKILSISTSLILKLIRFNENGIEDKVSKEEIQALISEGEAEGAIDEDEKDMLNGIFEFNDRLSKEIMTSRKDTYLIDISDNIDEYLDDLVNCPYSRIPVYEDEVDNVIGVLYIKDFFVEARKVGFENVNVREILHKPYFVPETKRINELFKELQANRNHMAILIDEYGGFSGIVTMEDLIEEVMGDIDDEYDISEPEVKKLDNNKYLVKGTINIDDFNEEFDANIEEDDCDTLGGYIITQIGEIPKEDLKFDFTIGNLKLKVIKIMDRRIEDIEVTLVNR</sequence>
<dbReference type="Pfam" id="PF03471">
    <property type="entry name" value="CorC_HlyC"/>
    <property type="match status" value="1"/>
</dbReference>
<evidence type="ECO:0000256" key="11">
    <source>
        <dbReference type="SAM" id="Phobius"/>
    </source>
</evidence>
<dbReference type="InterPro" id="IPR005170">
    <property type="entry name" value="Transptr-assoc_dom"/>
</dbReference>
<feature type="domain" description="CNNM transmembrane" evidence="13">
    <location>
        <begin position="5"/>
        <end position="205"/>
    </location>
</feature>
<dbReference type="Proteomes" id="UP001299068">
    <property type="component" value="Unassembled WGS sequence"/>
</dbReference>
<evidence type="ECO:0000256" key="8">
    <source>
        <dbReference type="ARBA" id="ARBA00023136"/>
    </source>
</evidence>